<feature type="transmembrane region" description="Helical" evidence="1">
    <location>
        <begin position="338"/>
        <end position="357"/>
    </location>
</feature>
<evidence type="ECO:0008006" key="5">
    <source>
        <dbReference type="Google" id="ProtNLM"/>
    </source>
</evidence>
<dbReference type="RefSeq" id="WP_214358030.1">
    <property type="nucleotide sequence ID" value="NZ_JAFEJS010000004.1"/>
</dbReference>
<keyword evidence="2" id="KW-0732">Signal</keyword>
<feature type="signal peptide" evidence="2">
    <location>
        <begin position="1"/>
        <end position="42"/>
    </location>
</feature>
<evidence type="ECO:0000256" key="1">
    <source>
        <dbReference type="SAM" id="Phobius"/>
    </source>
</evidence>
<keyword evidence="1" id="KW-0812">Transmembrane</keyword>
<dbReference type="Proteomes" id="UP000773064">
    <property type="component" value="Unassembled WGS sequence"/>
</dbReference>
<evidence type="ECO:0000313" key="3">
    <source>
        <dbReference type="EMBL" id="MBT1172752.1"/>
    </source>
</evidence>
<evidence type="ECO:0000256" key="2">
    <source>
        <dbReference type="SAM" id="SignalP"/>
    </source>
</evidence>
<reference evidence="3 4" key="1">
    <citation type="journal article" date="2021" name="Environ. Microbiol.">
        <title>Genetic insights into the dark matter of the mammalian gut microbiota through targeted genome reconstruction.</title>
        <authorList>
            <person name="Lugli G.A."/>
            <person name="Alessandri G."/>
            <person name="Milani C."/>
            <person name="Viappiani A."/>
            <person name="Fontana F."/>
            <person name="Tarracchini C."/>
            <person name="Mancabelli L."/>
            <person name="Argentini C."/>
            <person name="Ruiz L."/>
            <person name="Margolles A."/>
            <person name="van Sinderen D."/>
            <person name="Turroni F."/>
            <person name="Ventura M."/>
        </authorList>
    </citation>
    <scope>NUCLEOTIDE SEQUENCE [LARGE SCALE GENOMIC DNA]</scope>
    <source>
        <strain evidence="3 4">MA2</strain>
    </source>
</reference>
<keyword evidence="4" id="KW-1185">Reference proteome</keyword>
<feature type="chain" id="PRO_5047133491" description="ABC transporter permease" evidence="2">
    <location>
        <begin position="43"/>
        <end position="369"/>
    </location>
</feature>
<feature type="transmembrane region" description="Helical" evidence="1">
    <location>
        <begin position="253"/>
        <end position="272"/>
    </location>
</feature>
<protein>
    <recommendedName>
        <fullName evidence="5">ABC transporter permease</fullName>
    </recommendedName>
</protein>
<evidence type="ECO:0000313" key="4">
    <source>
        <dbReference type="Proteomes" id="UP000773064"/>
    </source>
</evidence>
<accession>A0ABS5UPB1</accession>
<organism evidence="3 4">
    <name type="scientific">Bifidobacterium santillanense</name>
    <dbReference type="NCBI Taxonomy" id="2809028"/>
    <lineage>
        <taxon>Bacteria</taxon>
        <taxon>Bacillati</taxon>
        <taxon>Actinomycetota</taxon>
        <taxon>Actinomycetes</taxon>
        <taxon>Bifidobacteriales</taxon>
        <taxon>Bifidobacteriaceae</taxon>
        <taxon>Bifidobacterium</taxon>
    </lineage>
</organism>
<sequence>MTSPMRFDAILREAWRNVISGTSRICCCALAFALCAGGCALADYTQIDASIAQADRWVSSGASTYLISAPGGIDGQACERLGQVSGVRAAGAVRLLGRKLTFATLPSSGIPEYETTPHAAQALGMTGATARQDDAANGSVILSREAADALGTEAGSMQRLANGGTVRIAGIYAYPDDGRQNDFEYAVLSEVSSDSAFDTCLVRAWPVPDDIESLLYLTVRSAASSDDDRPQVRQLNTTLGSTPPDAAGYHARLTSWAPAAMLALGVLSGWALTYARRLELASALHAGYPKTGLLAQCLIESGIALAAGCTVTAPVLAYAVDGAGASDGMMMFATLTRIPLAGCCGVLLGTAIVVLTVRESRLFAYFRDR</sequence>
<name>A0ABS5UPB1_9BIFI</name>
<gene>
    <name evidence="3" type="ORF">JS528_05170</name>
</gene>
<keyword evidence="1" id="KW-1133">Transmembrane helix</keyword>
<proteinExistence type="predicted"/>
<keyword evidence="1" id="KW-0472">Membrane</keyword>
<comment type="caution">
    <text evidence="3">The sequence shown here is derived from an EMBL/GenBank/DDBJ whole genome shotgun (WGS) entry which is preliminary data.</text>
</comment>
<dbReference type="EMBL" id="JAFEJS010000004">
    <property type="protein sequence ID" value="MBT1172752.1"/>
    <property type="molecule type" value="Genomic_DNA"/>
</dbReference>
<feature type="transmembrane region" description="Helical" evidence="1">
    <location>
        <begin position="293"/>
        <end position="318"/>
    </location>
</feature>